<sequence>MSQMDSSTAAFPPSALSPQAPPGSAGATGSDGKKKLPNSSGKVTAGKVSKSGPGKAKSKTKSDSEPKAMSEKNQEVESTVPFSTFNNRLDKMEALLARVVEALPATNATAVTGSSHPSSSRGPTGATGGEDYVQRPPFDHGNDIPPTGLMDFYGLPADATEAGAVSEEENLDSDMPQPDNFVIPSIAAKFAMASDIGDPIEEEIAQSTSYLMTHQLEGKVLDEVTAKYPAPSNCQIIEAPKVNPVIWDNLPPMTKSRDLKLQRVQKSLTHGINAFARSVSTGGITDTQQDALALICNANFELNCLRKELLKPDLNARFTHLCKPTLPATRLLFGDDLGKQVKDLKDQQLAAAGVMRDKFKNRFASHPYRGRGYNAPGHRWGSQSQSRGYSRPMSGSQGGPFLGYRQNRRGRQPPYTQSQAPNQPQMQAPGAQRGPMGQQRRK</sequence>
<organism evidence="2 3">
    <name type="scientific">Strongylocentrotus purpuratus</name>
    <name type="common">Purple sea urchin</name>
    <dbReference type="NCBI Taxonomy" id="7668"/>
    <lineage>
        <taxon>Eukaryota</taxon>
        <taxon>Metazoa</taxon>
        <taxon>Echinodermata</taxon>
        <taxon>Eleutherozoa</taxon>
        <taxon>Echinozoa</taxon>
        <taxon>Echinoidea</taxon>
        <taxon>Euechinoidea</taxon>
        <taxon>Echinacea</taxon>
        <taxon>Camarodonta</taxon>
        <taxon>Echinidea</taxon>
        <taxon>Strongylocentrotidae</taxon>
        <taxon>Strongylocentrotus</taxon>
    </lineage>
</organism>
<feature type="region of interest" description="Disordered" evidence="1">
    <location>
        <begin position="109"/>
        <end position="147"/>
    </location>
</feature>
<feature type="compositionally biased region" description="Polar residues" evidence="1">
    <location>
        <begin position="414"/>
        <end position="426"/>
    </location>
</feature>
<feature type="compositionally biased region" description="Polar residues" evidence="1">
    <location>
        <begin position="109"/>
        <end position="122"/>
    </location>
</feature>
<dbReference type="EnsemblMetazoa" id="XM_011673300">
    <property type="protein sequence ID" value="XP_011671602"/>
    <property type="gene ID" value="LOC105441800"/>
</dbReference>
<dbReference type="AlphaFoldDB" id="A0A7M7HFK1"/>
<dbReference type="KEGG" id="spu:105441800"/>
<accession>A0A7M7HFK1</accession>
<evidence type="ECO:0000313" key="3">
    <source>
        <dbReference type="Proteomes" id="UP000007110"/>
    </source>
</evidence>
<evidence type="ECO:0000313" key="2">
    <source>
        <dbReference type="EnsemblMetazoa" id="XP_011671602"/>
    </source>
</evidence>
<reference evidence="2" key="2">
    <citation type="submission" date="2021-01" db="UniProtKB">
        <authorList>
            <consortium name="EnsemblMetazoa"/>
        </authorList>
    </citation>
    <scope>IDENTIFICATION</scope>
</reference>
<dbReference type="InParanoid" id="A0A7M7HFK1"/>
<feature type="region of interest" description="Disordered" evidence="1">
    <location>
        <begin position="363"/>
        <end position="442"/>
    </location>
</feature>
<evidence type="ECO:0000256" key="1">
    <source>
        <dbReference type="SAM" id="MobiDB-lite"/>
    </source>
</evidence>
<protein>
    <submittedName>
        <fullName evidence="2">Uncharacterized protein</fullName>
    </submittedName>
</protein>
<dbReference type="PANTHER" id="PTHR34239">
    <property type="entry name" value="APPLE DOMAIN-CONTAINING PROTEIN"/>
    <property type="match status" value="1"/>
</dbReference>
<feature type="region of interest" description="Disordered" evidence="1">
    <location>
        <begin position="1"/>
        <end position="83"/>
    </location>
</feature>
<proteinExistence type="predicted"/>
<dbReference type="PANTHER" id="PTHR34239:SF2">
    <property type="entry name" value="TRANSPOSABLE ELEMENT P TRANSPOSASE_THAP9 CONSERVED DOMAIN-CONTAINING PROTEIN"/>
    <property type="match status" value="1"/>
</dbReference>
<dbReference type="RefSeq" id="XP_011671602.2">
    <property type="nucleotide sequence ID" value="XM_011673300.2"/>
</dbReference>
<dbReference type="GeneID" id="105441800"/>
<reference evidence="3" key="1">
    <citation type="submission" date="2015-02" db="EMBL/GenBank/DDBJ databases">
        <title>Genome sequencing for Strongylocentrotus purpuratus.</title>
        <authorList>
            <person name="Murali S."/>
            <person name="Liu Y."/>
            <person name="Vee V."/>
            <person name="English A."/>
            <person name="Wang M."/>
            <person name="Skinner E."/>
            <person name="Han Y."/>
            <person name="Muzny D.M."/>
            <person name="Worley K.C."/>
            <person name="Gibbs R.A."/>
        </authorList>
    </citation>
    <scope>NUCLEOTIDE SEQUENCE</scope>
</reference>
<keyword evidence="3" id="KW-1185">Reference proteome</keyword>
<dbReference type="OrthoDB" id="5988333at2759"/>
<feature type="compositionally biased region" description="Basic and acidic residues" evidence="1">
    <location>
        <begin position="60"/>
        <end position="75"/>
    </location>
</feature>
<name>A0A7M7HFK1_STRPU</name>
<dbReference type="Proteomes" id="UP000007110">
    <property type="component" value="Unassembled WGS sequence"/>
</dbReference>